<dbReference type="NCBIfam" id="TIGR00337">
    <property type="entry name" value="PyrG"/>
    <property type="match status" value="1"/>
</dbReference>
<dbReference type="InterPro" id="IPR029062">
    <property type="entry name" value="Class_I_gatase-like"/>
</dbReference>
<evidence type="ECO:0000256" key="8">
    <source>
        <dbReference type="ARBA" id="ARBA00022842"/>
    </source>
</evidence>
<accession>A0A3A8P491</accession>
<dbReference type="InterPro" id="IPR017926">
    <property type="entry name" value="GATASE"/>
</dbReference>
<keyword evidence="9" id="KW-0315">Glutamine amidotransferase</keyword>
<dbReference type="InterPro" id="IPR017456">
    <property type="entry name" value="CTP_synthase_N"/>
</dbReference>
<keyword evidence="8" id="KW-0460">Magnesium</keyword>
<feature type="non-terminal residue" evidence="18">
    <location>
        <position position="549"/>
    </location>
</feature>
<dbReference type="PANTHER" id="PTHR11550">
    <property type="entry name" value="CTP SYNTHASE"/>
    <property type="match status" value="1"/>
</dbReference>
<dbReference type="Proteomes" id="UP000267003">
    <property type="component" value="Unassembled WGS sequence"/>
</dbReference>
<dbReference type="FunFam" id="3.40.50.880:FF:000002">
    <property type="entry name" value="CTP synthase"/>
    <property type="match status" value="1"/>
</dbReference>
<evidence type="ECO:0000256" key="13">
    <source>
        <dbReference type="ARBA" id="ARBA00075170"/>
    </source>
</evidence>
<feature type="domain" description="CTP synthase N-terminal" evidence="17">
    <location>
        <begin position="7"/>
        <end position="269"/>
    </location>
</feature>
<dbReference type="GO" id="GO:0097268">
    <property type="term" value="C:cytoophidium"/>
    <property type="evidence" value="ECO:0007669"/>
    <property type="project" value="UniProtKB-ARBA"/>
</dbReference>
<dbReference type="Gene3D" id="3.40.50.300">
    <property type="entry name" value="P-loop containing nucleotide triphosphate hydrolases"/>
    <property type="match status" value="1"/>
</dbReference>
<dbReference type="GO" id="GO:0019856">
    <property type="term" value="P:pyrimidine nucleobase biosynthetic process"/>
    <property type="evidence" value="ECO:0007669"/>
    <property type="project" value="TreeGrafter"/>
</dbReference>
<dbReference type="GO" id="GO:0003883">
    <property type="term" value="F:CTP synthase activity"/>
    <property type="evidence" value="ECO:0007669"/>
    <property type="project" value="UniProtKB-EC"/>
</dbReference>
<evidence type="ECO:0000256" key="11">
    <source>
        <dbReference type="ARBA" id="ARBA00047781"/>
    </source>
</evidence>
<evidence type="ECO:0000313" key="19">
    <source>
        <dbReference type="Proteomes" id="UP000267003"/>
    </source>
</evidence>
<evidence type="ECO:0000256" key="6">
    <source>
        <dbReference type="ARBA" id="ARBA00022741"/>
    </source>
</evidence>
<dbReference type="InterPro" id="IPR033828">
    <property type="entry name" value="GATase1_CTP_Synthase"/>
</dbReference>
<dbReference type="SUPFAM" id="SSF52317">
    <property type="entry name" value="Class I glutamine amidotransferase-like"/>
    <property type="match status" value="1"/>
</dbReference>
<dbReference type="InterPro" id="IPR004468">
    <property type="entry name" value="CTP_synthase"/>
</dbReference>
<reference evidence="19" key="1">
    <citation type="submission" date="2018-09" db="EMBL/GenBank/DDBJ databases">
        <authorList>
            <person name="Livingstone P.G."/>
            <person name="Whitworth D.E."/>
        </authorList>
    </citation>
    <scope>NUCLEOTIDE SEQUENCE [LARGE SCALE GENOMIC DNA]</scope>
    <source>
        <strain evidence="19">AB050A</strain>
    </source>
</reference>
<dbReference type="InterPro" id="IPR027417">
    <property type="entry name" value="P-loop_NTPase"/>
</dbReference>
<dbReference type="GO" id="GO:0005829">
    <property type="term" value="C:cytosol"/>
    <property type="evidence" value="ECO:0007669"/>
    <property type="project" value="TreeGrafter"/>
</dbReference>
<evidence type="ECO:0000256" key="4">
    <source>
        <dbReference type="ARBA" id="ARBA00022598"/>
    </source>
</evidence>
<evidence type="ECO:0000256" key="9">
    <source>
        <dbReference type="ARBA" id="ARBA00022962"/>
    </source>
</evidence>
<evidence type="ECO:0000313" key="18">
    <source>
        <dbReference type="EMBL" id="RKH50679.1"/>
    </source>
</evidence>
<comment type="caution">
    <text evidence="18">The sequence shown here is derived from an EMBL/GenBank/DDBJ whole genome shotgun (WGS) entry which is preliminary data.</text>
</comment>
<protein>
    <recommendedName>
        <fullName evidence="12">CTP synthase</fullName>
        <ecNumber evidence="3">6.3.4.2</ecNumber>
    </recommendedName>
    <alternativeName>
        <fullName evidence="14">Cytidine 5'-triphosphate synthase</fullName>
    </alternativeName>
    <alternativeName>
        <fullName evidence="15">Cytidine triphosphate synthetase</fullName>
    </alternativeName>
    <alternativeName>
        <fullName evidence="13">UTP--ammonia ligase</fullName>
    </alternativeName>
</protein>
<dbReference type="Gene3D" id="3.40.50.880">
    <property type="match status" value="1"/>
</dbReference>
<name>A0A3A8P491_9BACT</name>
<dbReference type="FunFam" id="3.40.50.300:FF:000009">
    <property type="entry name" value="CTP synthase"/>
    <property type="match status" value="1"/>
</dbReference>
<dbReference type="EC" id="6.3.4.2" evidence="3"/>
<dbReference type="CDD" id="cd03113">
    <property type="entry name" value="CTPS_N"/>
    <property type="match status" value="1"/>
</dbReference>
<dbReference type="HAMAP" id="MF_01227">
    <property type="entry name" value="PyrG"/>
    <property type="match status" value="1"/>
</dbReference>
<dbReference type="Pfam" id="PF06418">
    <property type="entry name" value="CTP_synth_N"/>
    <property type="match status" value="1"/>
</dbReference>
<dbReference type="GO" id="GO:0042802">
    <property type="term" value="F:identical protein binding"/>
    <property type="evidence" value="ECO:0007669"/>
    <property type="project" value="TreeGrafter"/>
</dbReference>
<comment type="catalytic activity">
    <reaction evidence="11">
        <text>UTP + L-glutamine + ATP + H2O = CTP + L-glutamate + ADP + phosphate + 2 H(+)</text>
        <dbReference type="Rhea" id="RHEA:26426"/>
        <dbReference type="ChEBI" id="CHEBI:15377"/>
        <dbReference type="ChEBI" id="CHEBI:15378"/>
        <dbReference type="ChEBI" id="CHEBI:29985"/>
        <dbReference type="ChEBI" id="CHEBI:30616"/>
        <dbReference type="ChEBI" id="CHEBI:37563"/>
        <dbReference type="ChEBI" id="CHEBI:43474"/>
        <dbReference type="ChEBI" id="CHEBI:46398"/>
        <dbReference type="ChEBI" id="CHEBI:58359"/>
        <dbReference type="ChEBI" id="CHEBI:456216"/>
        <dbReference type="EC" id="6.3.4.2"/>
    </reaction>
</comment>
<evidence type="ECO:0000256" key="14">
    <source>
        <dbReference type="ARBA" id="ARBA00079941"/>
    </source>
</evidence>
<feature type="domain" description="Glutamine amidotransferase" evidence="16">
    <location>
        <begin position="306"/>
        <end position="528"/>
    </location>
</feature>
<dbReference type="PROSITE" id="PS51273">
    <property type="entry name" value="GATASE_TYPE_1"/>
    <property type="match status" value="1"/>
</dbReference>
<dbReference type="GO" id="GO:0046872">
    <property type="term" value="F:metal ion binding"/>
    <property type="evidence" value="ECO:0007669"/>
    <property type="project" value="UniProtKB-KW"/>
</dbReference>
<keyword evidence="19" id="KW-1185">Reference proteome</keyword>
<proteinExistence type="inferred from homology"/>
<evidence type="ECO:0000256" key="10">
    <source>
        <dbReference type="ARBA" id="ARBA00022975"/>
    </source>
</evidence>
<dbReference type="UniPathway" id="UPA00159">
    <property type="reaction ID" value="UER00277"/>
</dbReference>
<keyword evidence="5" id="KW-0479">Metal-binding</keyword>
<organism evidence="18 19">
    <name type="scientific">Corallococcus aberystwythensis</name>
    <dbReference type="NCBI Taxonomy" id="2316722"/>
    <lineage>
        <taxon>Bacteria</taxon>
        <taxon>Pseudomonadati</taxon>
        <taxon>Myxococcota</taxon>
        <taxon>Myxococcia</taxon>
        <taxon>Myxococcales</taxon>
        <taxon>Cystobacterineae</taxon>
        <taxon>Myxococcaceae</taxon>
        <taxon>Corallococcus</taxon>
    </lineage>
</organism>
<dbReference type="GO" id="GO:0044210">
    <property type="term" value="P:'de novo' CTP biosynthetic process"/>
    <property type="evidence" value="ECO:0007669"/>
    <property type="project" value="UniProtKB-UniPathway"/>
</dbReference>
<keyword evidence="10" id="KW-0665">Pyrimidine biosynthesis</keyword>
<evidence type="ECO:0000256" key="3">
    <source>
        <dbReference type="ARBA" id="ARBA00012291"/>
    </source>
</evidence>
<dbReference type="SUPFAM" id="SSF52540">
    <property type="entry name" value="P-loop containing nucleoside triphosphate hydrolases"/>
    <property type="match status" value="1"/>
</dbReference>
<evidence type="ECO:0000256" key="2">
    <source>
        <dbReference type="ARBA" id="ARBA00007533"/>
    </source>
</evidence>
<comment type="similarity">
    <text evidence="2">Belongs to the CTP synthase family.</text>
</comment>
<dbReference type="GO" id="GO:0005524">
    <property type="term" value="F:ATP binding"/>
    <property type="evidence" value="ECO:0007669"/>
    <property type="project" value="UniProtKB-KW"/>
</dbReference>
<gene>
    <name evidence="18" type="ORF">D7W81_40985</name>
</gene>
<keyword evidence="7" id="KW-0067">ATP-binding</keyword>
<evidence type="ECO:0000259" key="17">
    <source>
        <dbReference type="Pfam" id="PF06418"/>
    </source>
</evidence>
<evidence type="ECO:0000256" key="7">
    <source>
        <dbReference type="ARBA" id="ARBA00022840"/>
    </source>
</evidence>
<keyword evidence="4 18" id="KW-0436">Ligase</keyword>
<sequence length="549" mass="60718">MRSKKTKFIFVTGGVVSSLGKGLASASIGALLENRGLDITLIKLDPYINVDPGTMSPFQHGEVFVTEDGGETDMDLGHYERFTHARMSRLNNFTSGRIYNAVITKERRGEYLGKTVQVIPHITDEIKASIRQAAQDVDVVIVEVGGTVGDIESLPFLEAIRQMRYDVGSQNAVYIHLTLLPYIGAAGEVKTKPTQHSVMKLREIGIQPDFLLCRTDREISRELKDKIAMFCNVDNGNVFTSPDVRSIYELPLELHRQGLDERLAEVLNIWSRAPHLEKWETIVRKIYEPARGEVTVAIVGKYVNLTESYKSLNESLLHGGIANDVRVRLRFVDSQDVEAQGPETTLAGVDAVLVPGGFGVRGTEGKIAAVRYARENKIPFFGICLGLQMAVVEFSRTVLGLKGANSLEFDEHTAHPVVTLMESQVKVQDKGGTMRLGSYACALKPGTVAHKLYANDSIQERHRHRYEVNNTYRGRLQEAGLVISGHNPELNLVEMIELADHPYFVGCQFHPEFKSKPFAPHPLFSGFIGAALAQRDATRAQAPAAPVNS</sequence>
<dbReference type="CDD" id="cd01746">
    <property type="entry name" value="GATase1_CTP_Synthase"/>
    <property type="match status" value="1"/>
</dbReference>
<dbReference type="PANTHER" id="PTHR11550:SF0">
    <property type="entry name" value="CTP SYNTHASE-RELATED"/>
    <property type="match status" value="1"/>
</dbReference>
<comment type="pathway">
    <text evidence="1">Pyrimidine metabolism; CTP biosynthesis via de novo pathway; CTP from UDP: step 2/2.</text>
</comment>
<evidence type="ECO:0000256" key="5">
    <source>
        <dbReference type="ARBA" id="ARBA00022723"/>
    </source>
</evidence>
<keyword evidence="6" id="KW-0547">Nucleotide-binding</keyword>
<dbReference type="OrthoDB" id="9801107at2"/>
<dbReference type="Pfam" id="PF00117">
    <property type="entry name" value="GATase"/>
    <property type="match status" value="1"/>
</dbReference>
<evidence type="ECO:0000256" key="15">
    <source>
        <dbReference type="ARBA" id="ARBA00083191"/>
    </source>
</evidence>
<dbReference type="AlphaFoldDB" id="A0A3A8P491"/>
<evidence type="ECO:0000256" key="1">
    <source>
        <dbReference type="ARBA" id="ARBA00005171"/>
    </source>
</evidence>
<evidence type="ECO:0000259" key="16">
    <source>
        <dbReference type="Pfam" id="PF00117"/>
    </source>
</evidence>
<evidence type="ECO:0000256" key="12">
    <source>
        <dbReference type="ARBA" id="ARBA00070745"/>
    </source>
</evidence>
<dbReference type="NCBIfam" id="NF003792">
    <property type="entry name" value="PRK05380.1"/>
    <property type="match status" value="1"/>
</dbReference>
<dbReference type="EMBL" id="RAWK01000507">
    <property type="protein sequence ID" value="RKH50679.1"/>
    <property type="molecule type" value="Genomic_DNA"/>
</dbReference>
<dbReference type="RefSeq" id="WP_120560723.1">
    <property type="nucleotide sequence ID" value="NZ_RAWK01000507.1"/>
</dbReference>